<reference evidence="1" key="1">
    <citation type="submission" date="2021-06" db="EMBL/GenBank/DDBJ databases">
        <authorList>
            <person name="Hodson N. C."/>
            <person name="Mongue J. A."/>
            <person name="Jaron S. K."/>
        </authorList>
    </citation>
    <scope>NUCLEOTIDE SEQUENCE</scope>
</reference>
<dbReference type="Proteomes" id="UP000708208">
    <property type="component" value="Unassembled WGS sequence"/>
</dbReference>
<name>A0A8J2NV24_9HEXA</name>
<evidence type="ECO:0000313" key="1">
    <source>
        <dbReference type="EMBL" id="CAG7719627.1"/>
    </source>
</evidence>
<proteinExistence type="predicted"/>
<dbReference type="AlphaFoldDB" id="A0A8J2NV24"/>
<accession>A0A8J2NV24</accession>
<protein>
    <submittedName>
        <fullName evidence="1">Uncharacterized protein</fullName>
    </submittedName>
</protein>
<organism evidence="1 2">
    <name type="scientific">Allacma fusca</name>
    <dbReference type="NCBI Taxonomy" id="39272"/>
    <lineage>
        <taxon>Eukaryota</taxon>
        <taxon>Metazoa</taxon>
        <taxon>Ecdysozoa</taxon>
        <taxon>Arthropoda</taxon>
        <taxon>Hexapoda</taxon>
        <taxon>Collembola</taxon>
        <taxon>Symphypleona</taxon>
        <taxon>Sminthuridae</taxon>
        <taxon>Allacma</taxon>
    </lineage>
</organism>
<gene>
    <name evidence="1" type="ORF">AFUS01_LOCUS8942</name>
</gene>
<sequence length="68" mass="7741">MSESQYPNEALEPLRESLGFGISAVPCSESGSSLETKTLREFLEQMQSDSWVYVLRDKINQLFNIQPD</sequence>
<dbReference type="EMBL" id="CAJVCH010063026">
    <property type="protein sequence ID" value="CAG7719627.1"/>
    <property type="molecule type" value="Genomic_DNA"/>
</dbReference>
<comment type="caution">
    <text evidence="1">The sequence shown here is derived from an EMBL/GenBank/DDBJ whole genome shotgun (WGS) entry which is preliminary data.</text>
</comment>
<keyword evidence="2" id="KW-1185">Reference proteome</keyword>
<evidence type="ECO:0000313" key="2">
    <source>
        <dbReference type="Proteomes" id="UP000708208"/>
    </source>
</evidence>